<dbReference type="EMBL" id="JBBCAQ010000032">
    <property type="protein sequence ID" value="KAK7584174.1"/>
    <property type="molecule type" value="Genomic_DNA"/>
</dbReference>
<dbReference type="AlphaFoldDB" id="A0AAN9THD5"/>
<sequence length="111" mass="12251">MPLQASLVKTLGNRGEKVIANSAATIRTTAASRCSQPVVQLAILMTKSSTMKASVNKLSRWKSDLFFEYARAGAEQMRDSGGTTFHSESRARPIPSTPQITDYIRVGRWVY</sequence>
<protein>
    <submittedName>
        <fullName evidence="1">Uncharacterized protein</fullName>
    </submittedName>
</protein>
<reference evidence="1 2" key="1">
    <citation type="submission" date="2024-03" db="EMBL/GenBank/DDBJ databases">
        <title>Adaptation during the transition from Ophiocordyceps entomopathogen to insect associate is accompanied by gene loss and intensified selection.</title>
        <authorList>
            <person name="Ward C.M."/>
            <person name="Onetto C.A."/>
            <person name="Borneman A.R."/>
        </authorList>
    </citation>
    <scope>NUCLEOTIDE SEQUENCE [LARGE SCALE GENOMIC DNA]</scope>
    <source>
        <strain evidence="1">AWRI1</strain>
        <tissue evidence="1">Single Adult Female</tissue>
    </source>
</reference>
<organism evidence="1 2">
    <name type="scientific">Parthenolecanium corni</name>
    <dbReference type="NCBI Taxonomy" id="536013"/>
    <lineage>
        <taxon>Eukaryota</taxon>
        <taxon>Metazoa</taxon>
        <taxon>Ecdysozoa</taxon>
        <taxon>Arthropoda</taxon>
        <taxon>Hexapoda</taxon>
        <taxon>Insecta</taxon>
        <taxon>Pterygota</taxon>
        <taxon>Neoptera</taxon>
        <taxon>Paraneoptera</taxon>
        <taxon>Hemiptera</taxon>
        <taxon>Sternorrhyncha</taxon>
        <taxon>Coccoidea</taxon>
        <taxon>Coccidae</taxon>
        <taxon>Parthenolecanium</taxon>
    </lineage>
</organism>
<evidence type="ECO:0000313" key="1">
    <source>
        <dbReference type="EMBL" id="KAK7584174.1"/>
    </source>
</evidence>
<gene>
    <name evidence="1" type="ORF">V9T40_005137</name>
</gene>
<name>A0AAN9THD5_9HEMI</name>
<evidence type="ECO:0000313" key="2">
    <source>
        <dbReference type="Proteomes" id="UP001367676"/>
    </source>
</evidence>
<accession>A0AAN9THD5</accession>
<proteinExistence type="predicted"/>
<dbReference type="Proteomes" id="UP001367676">
    <property type="component" value="Unassembled WGS sequence"/>
</dbReference>
<keyword evidence="2" id="KW-1185">Reference proteome</keyword>
<comment type="caution">
    <text evidence="1">The sequence shown here is derived from an EMBL/GenBank/DDBJ whole genome shotgun (WGS) entry which is preliminary data.</text>
</comment>